<reference evidence="9 10" key="1">
    <citation type="submission" date="2020-07" db="EMBL/GenBank/DDBJ databases">
        <title>Sequencing the genomes of 1000 actinobacteria strains.</title>
        <authorList>
            <person name="Klenk H.-P."/>
        </authorList>
    </citation>
    <scope>NUCLEOTIDE SEQUENCE [LARGE SCALE GENOMIC DNA]</scope>
    <source>
        <strain evidence="9 10">DSM 29531</strain>
    </source>
</reference>
<keyword evidence="10" id="KW-1185">Reference proteome</keyword>
<dbReference type="PROSITE" id="PS51379">
    <property type="entry name" value="4FE4S_FER_2"/>
    <property type="match status" value="2"/>
</dbReference>
<evidence type="ECO:0000256" key="1">
    <source>
        <dbReference type="ARBA" id="ARBA00022485"/>
    </source>
</evidence>
<dbReference type="EMBL" id="JACCFW010000001">
    <property type="protein sequence ID" value="NYJ76181.1"/>
    <property type="molecule type" value="Genomic_DNA"/>
</dbReference>
<evidence type="ECO:0000256" key="7">
    <source>
        <dbReference type="SAM" id="MobiDB-lite"/>
    </source>
</evidence>
<evidence type="ECO:0000313" key="10">
    <source>
        <dbReference type="Proteomes" id="UP000571817"/>
    </source>
</evidence>
<dbReference type="PIRSF" id="PIRSF000139">
    <property type="entry name" value="Glc_ox_4Fe-4S"/>
    <property type="match status" value="1"/>
</dbReference>
<feature type="compositionally biased region" description="Polar residues" evidence="7">
    <location>
        <begin position="1"/>
        <end position="11"/>
    </location>
</feature>
<dbReference type="GO" id="GO:0046872">
    <property type="term" value="F:metal ion binding"/>
    <property type="evidence" value="ECO:0007669"/>
    <property type="project" value="UniProtKB-UniRule"/>
</dbReference>
<dbReference type="GO" id="GO:0051539">
    <property type="term" value="F:4 iron, 4 sulfur cluster binding"/>
    <property type="evidence" value="ECO:0007669"/>
    <property type="project" value="UniProtKB-UniRule"/>
</dbReference>
<dbReference type="AlphaFoldDB" id="A0A853DN41"/>
<keyword evidence="1 6" id="KW-0004">4Fe-4S</keyword>
<dbReference type="Proteomes" id="UP000571817">
    <property type="component" value="Unassembled WGS sequence"/>
</dbReference>
<dbReference type="InterPro" id="IPR017896">
    <property type="entry name" value="4Fe4S_Fe-S-bd"/>
</dbReference>
<dbReference type="Pfam" id="PF13183">
    <property type="entry name" value="Fer4_8"/>
    <property type="match status" value="1"/>
</dbReference>
<keyword evidence="2 6" id="KW-0479">Metal-binding</keyword>
<proteinExistence type="predicted"/>
<evidence type="ECO:0000259" key="8">
    <source>
        <dbReference type="PROSITE" id="PS51379"/>
    </source>
</evidence>
<protein>
    <recommendedName>
        <fullName evidence="6">Glycolate oxidase iron-sulfur subunit</fullName>
        <ecNumber evidence="6">1.1.99.14</ecNumber>
    </recommendedName>
</protein>
<keyword evidence="4 6" id="KW-0408">Iron</keyword>
<evidence type="ECO:0000256" key="3">
    <source>
        <dbReference type="ARBA" id="ARBA00022737"/>
    </source>
</evidence>
<comment type="caution">
    <text evidence="9">The sequence shown here is derived from an EMBL/GenBank/DDBJ whole genome shotgun (WGS) entry which is preliminary data.</text>
</comment>
<comment type="catalytic activity">
    <reaction evidence="6">
        <text>glycolate + A = glyoxylate + AH2</text>
        <dbReference type="Rhea" id="RHEA:21264"/>
        <dbReference type="ChEBI" id="CHEBI:13193"/>
        <dbReference type="ChEBI" id="CHEBI:17499"/>
        <dbReference type="ChEBI" id="CHEBI:29805"/>
        <dbReference type="ChEBI" id="CHEBI:36655"/>
        <dbReference type="EC" id="1.1.99.14"/>
    </reaction>
</comment>
<evidence type="ECO:0000313" key="9">
    <source>
        <dbReference type="EMBL" id="NYJ76181.1"/>
    </source>
</evidence>
<keyword evidence="5 6" id="KW-0411">Iron-sulfur</keyword>
<feature type="domain" description="4Fe-4S ferredoxin-type" evidence="8">
    <location>
        <begin position="91"/>
        <end position="114"/>
    </location>
</feature>
<name>A0A853DN41_9MICO</name>
<comment type="cofactor">
    <cofactor evidence="6">
        <name>[4Fe-4S] cluster</name>
        <dbReference type="ChEBI" id="CHEBI:49883"/>
    </cofactor>
    <text evidence="6">Binds 2 [4Fe-4S] clusters.</text>
</comment>
<comment type="function">
    <text evidence="6">Component of a complex that catalyzes the oxidation of glycolate to glyoxylate.</text>
</comment>
<evidence type="ECO:0000256" key="6">
    <source>
        <dbReference type="PIRNR" id="PIRNR000139"/>
    </source>
</evidence>
<dbReference type="SUPFAM" id="SSF54862">
    <property type="entry name" value="4Fe-4S ferredoxins"/>
    <property type="match status" value="1"/>
</dbReference>
<dbReference type="Gene3D" id="1.10.1060.10">
    <property type="entry name" value="Alpha-helical ferredoxin"/>
    <property type="match status" value="1"/>
</dbReference>
<evidence type="ECO:0000256" key="5">
    <source>
        <dbReference type="ARBA" id="ARBA00023014"/>
    </source>
</evidence>
<dbReference type="Pfam" id="PF02754">
    <property type="entry name" value="CCG"/>
    <property type="match status" value="2"/>
</dbReference>
<organism evidence="9 10">
    <name type="scientific">Allobranchiibius huperziae</name>
    <dbReference type="NCBI Taxonomy" id="1874116"/>
    <lineage>
        <taxon>Bacteria</taxon>
        <taxon>Bacillati</taxon>
        <taxon>Actinomycetota</taxon>
        <taxon>Actinomycetes</taxon>
        <taxon>Micrococcales</taxon>
        <taxon>Dermacoccaceae</taxon>
        <taxon>Allobranchiibius</taxon>
    </lineage>
</organism>
<dbReference type="PROSITE" id="PS00198">
    <property type="entry name" value="4FE4S_FER_1"/>
    <property type="match status" value="2"/>
</dbReference>
<dbReference type="InterPro" id="IPR004017">
    <property type="entry name" value="Cys_rich_dom"/>
</dbReference>
<comment type="catalytic activity">
    <reaction evidence="6">
        <text>(R)-lactate + A = pyruvate + AH2</text>
        <dbReference type="Rhea" id="RHEA:15089"/>
        <dbReference type="ChEBI" id="CHEBI:13193"/>
        <dbReference type="ChEBI" id="CHEBI:15361"/>
        <dbReference type="ChEBI" id="CHEBI:16004"/>
        <dbReference type="ChEBI" id="CHEBI:17499"/>
    </reaction>
</comment>
<keyword evidence="3" id="KW-0677">Repeat</keyword>
<evidence type="ECO:0000256" key="4">
    <source>
        <dbReference type="ARBA" id="ARBA00023004"/>
    </source>
</evidence>
<gene>
    <name evidence="9" type="ORF">HNR15_003144</name>
</gene>
<dbReference type="InterPro" id="IPR009051">
    <property type="entry name" value="Helical_ferredxn"/>
</dbReference>
<sequence length="460" mass="50346">MSDQTTSSHDTTPAAAHQQPDTALQVEDHGDTGVFDAFHPPTDAMISDCVHCGFCLPACPTYTLWGEEMDSPRGRIYLMKAGREGTVEMDETFTGHFDACLGCMACVSACPSGVKYDQLLEAVRPQIERNYSRDRSDRLFRAAIFSLFPYPNRLRAAAVLGTLYQRSLRKPLHRTGLLEKLPGRLRALEALLPPMALRDIRTRLDEHTPAVGPTRHRVAMLTGCAQQVFFSEVNAATARVLAAEGCDVLAPADQTCCGALSVHAGREPEALDRARALIDRFLALEIDSIVVNVAGCGSTMKDYGALLRDDPQYAEKAARFSAKVRDINELLDELGPVAPRHPIPGRVAYHDACHLSHAQQIRSQPRAVLGTIPQLQVLDIPETDLCCGSAGIYNLVQPEPAEELGRRKVANIVSVEPDMIATANPGCLLQIRRYLDPAVKLYHPVQLVDFSIRGINPLAP</sequence>
<dbReference type="PANTHER" id="PTHR32479">
    <property type="entry name" value="GLYCOLATE OXIDASE IRON-SULFUR SUBUNIT"/>
    <property type="match status" value="1"/>
</dbReference>
<dbReference type="PANTHER" id="PTHR32479:SF17">
    <property type="entry name" value="GLYCOLATE OXIDASE IRON-SULFUR SUBUNIT"/>
    <property type="match status" value="1"/>
</dbReference>
<feature type="domain" description="4Fe-4S ferredoxin-type" evidence="8">
    <location>
        <begin position="38"/>
        <end position="69"/>
    </location>
</feature>
<dbReference type="GO" id="GO:0019154">
    <property type="term" value="F:glycolate dehydrogenase activity"/>
    <property type="evidence" value="ECO:0007669"/>
    <property type="project" value="UniProtKB-EC"/>
</dbReference>
<keyword evidence="6" id="KW-0813">Transport</keyword>
<evidence type="ECO:0000256" key="2">
    <source>
        <dbReference type="ARBA" id="ARBA00022723"/>
    </source>
</evidence>
<dbReference type="EC" id="1.1.99.14" evidence="6"/>
<feature type="region of interest" description="Disordered" evidence="7">
    <location>
        <begin position="1"/>
        <end position="22"/>
    </location>
</feature>
<keyword evidence="6" id="KW-0249">Electron transport</keyword>
<dbReference type="InterPro" id="IPR012257">
    <property type="entry name" value="Glc_ox_4Fe-4S"/>
</dbReference>
<accession>A0A853DN41</accession>
<dbReference type="InterPro" id="IPR017900">
    <property type="entry name" value="4Fe4S_Fe_S_CS"/>
</dbReference>
<dbReference type="RefSeq" id="WP_179483271.1">
    <property type="nucleotide sequence ID" value="NZ_JACCFW010000001.1"/>
</dbReference>